<reference evidence="2 3" key="2">
    <citation type="submission" date="2021-10" db="EMBL/GenBank/DDBJ databases">
        <authorList>
            <person name="Piombo E."/>
        </authorList>
    </citation>
    <scope>NUCLEOTIDE SEQUENCE [LARGE SCALE GENOMIC DNA]</scope>
</reference>
<comment type="caution">
    <text evidence="2">The sequence shown here is derived from an EMBL/GenBank/DDBJ whole genome shotgun (WGS) entry which is preliminary data.</text>
</comment>
<evidence type="ECO:0000313" key="2">
    <source>
        <dbReference type="EMBL" id="CAG9996881.1"/>
    </source>
</evidence>
<evidence type="ECO:0000256" key="1">
    <source>
        <dbReference type="SAM" id="MobiDB-lite"/>
    </source>
</evidence>
<gene>
    <name evidence="2" type="ORF">CBYS24578_00015961</name>
</gene>
<name>A0A9N9UNM3_9HYPO</name>
<organism evidence="2 3">
    <name type="scientific">Clonostachys byssicola</name>
    <dbReference type="NCBI Taxonomy" id="160290"/>
    <lineage>
        <taxon>Eukaryota</taxon>
        <taxon>Fungi</taxon>
        <taxon>Dikarya</taxon>
        <taxon>Ascomycota</taxon>
        <taxon>Pezizomycotina</taxon>
        <taxon>Sordariomycetes</taxon>
        <taxon>Hypocreomycetidae</taxon>
        <taxon>Hypocreales</taxon>
        <taxon>Bionectriaceae</taxon>
        <taxon>Clonostachys</taxon>
    </lineage>
</organism>
<evidence type="ECO:0000313" key="3">
    <source>
        <dbReference type="Proteomes" id="UP000754883"/>
    </source>
</evidence>
<dbReference type="AlphaFoldDB" id="A0A9N9UNM3"/>
<feature type="region of interest" description="Disordered" evidence="1">
    <location>
        <begin position="39"/>
        <end position="78"/>
    </location>
</feature>
<sequence>MRTDKAGESSAELPTQSKSADTCYMQSYSVMVVITGAGKEQRNSATTASEAASAGAEETSSTSTSTFPSATATNAPKGYGNFTGVSRSLVFAGLTVTLGCFTAL</sequence>
<accession>A0A9N9UNM3</accession>
<dbReference type="OrthoDB" id="4847306at2759"/>
<feature type="compositionally biased region" description="Low complexity" evidence="1">
    <location>
        <begin position="44"/>
        <end position="73"/>
    </location>
</feature>
<keyword evidence="3" id="KW-1185">Reference proteome</keyword>
<protein>
    <submittedName>
        <fullName evidence="2">Uncharacterized protein</fullName>
    </submittedName>
</protein>
<dbReference type="EMBL" id="CABFNO020001541">
    <property type="protein sequence ID" value="CAG9996881.1"/>
    <property type="molecule type" value="Genomic_DNA"/>
</dbReference>
<dbReference type="Proteomes" id="UP000754883">
    <property type="component" value="Unassembled WGS sequence"/>
</dbReference>
<reference evidence="3" key="1">
    <citation type="submission" date="2019-06" db="EMBL/GenBank/DDBJ databases">
        <authorList>
            <person name="Broberg M."/>
        </authorList>
    </citation>
    <scope>NUCLEOTIDE SEQUENCE [LARGE SCALE GENOMIC DNA]</scope>
</reference>
<proteinExistence type="predicted"/>